<accession>A0A2Z6SH18</accession>
<evidence type="ECO:0000313" key="3">
    <source>
        <dbReference type="EMBL" id="GBC04977.1"/>
    </source>
</evidence>
<dbReference type="Gene3D" id="3.60.10.10">
    <property type="entry name" value="Endonuclease/exonuclease/phosphatase"/>
    <property type="match status" value="1"/>
</dbReference>
<comment type="caution">
    <text evidence="3">The sequence shown here is derived from an EMBL/GenBank/DDBJ whole genome shotgun (WGS) entry which is preliminary data.</text>
</comment>
<dbReference type="Proteomes" id="UP000247702">
    <property type="component" value="Unassembled WGS sequence"/>
</dbReference>
<dbReference type="Pfam" id="PF03372">
    <property type="entry name" value="Exo_endo_phos"/>
    <property type="match status" value="1"/>
</dbReference>
<keyword evidence="4" id="KW-1185">Reference proteome</keyword>
<organism evidence="3 4">
    <name type="scientific">Rhizophagus clarus</name>
    <dbReference type="NCBI Taxonomy" id="94130"/>
    <lineage>
        <taxon>Eukaryota</taxon>
        <taxon>Fungi</taxon>
        <taxon>Fungi incertae sedis</taxon>
        <taxon>Mucoromycota</taxon>
        <taxon>Glomeromycotina</taxon>
        <taxon>Glomeromycetes</taxon>
        <taxon>Glomerales</taxon>
        <taxon>Glomeraceae</taxon>
        <taxon>Rhizophagus</taxon>
    </lineage>
</organism>
<dbReference type="InterPro" id="IPR005135">
    <property type="entry name" value="Endo/exonuclease/phosphatase"/>
</dbReference>
<evidence type="ECO:0000259" key="2">
    <source>
        <dbReference type="PROSITE" id="PS50878"/>
    </source>
</evidence>
<dbReference type="PROSITE" id="PS50878">
    <property type="entry name" value="RT_POL"/>
    <property type="match status" value="1"/>
</dbReference>
<dbReference type="GO" id="GO:0003824">
    <property type="term" value="F:catalytic activity"/>
    <property type="evidence" value="ECO:0007669"/>
    <property type="project" value="InterPro"/>
</dbReference>
<dbReference type="Pfam" id="PF00078">
    <property type="entry name" value="RVT_1"/>
    <property type="match status" value="1"/>
</dbReference>
<evidence type="ECO:0000256" key="1">
    <source>
        <dbReference type="SAM" id="MobiDB-lite"/>
    </source>
</evidence>
<name>A0A2Z6SH18_9GLOM</name>
<feature type="region of interest" description="Disordered" evidence="1">
    <location>
        <begin position="1"/>
        <end position="45"/>
    </location>
</feature>
<dbReference type="InterPro" id="IPR000477">
    <property type="entry name" value="RT_dom"/>
</dbReference>
<gene>
    <name evidence="3" type="ORF">RclHR1_05990006</name>
</gene>
<dbReference type="SUPFAM" id="SSF56219">
    <property type="entry name" value="DNase I-like"/>
    <property type="match status" value="1"/>
</dbReference>
<protein>
    <recommendedName>
        <fullName evidence="2">Reverse transcriptase domain-containing protein</fullName>
    </recommendedName>
</protein>
<feature type="domain" description="Reverse transcriptase" evidence="2">
    <location>
        <begin position="726"/>
        <end position="967"/>
    </location>
</feature>
<feature type="compositionally biased region" description="Low complexity" evidence="1">
    <location>
        <begin position="29"/>
        <end position="45"/>
    </location>
</feature>
<reference evidence="3 4" key="1">
    <citation type="submission" date="2017-11" db="EMBL/GenBank/DDBJ databases">
        <title>The genome of Rhizophagus clarus HR1 reveals common genetic basis of auxotrophy among arbuscular mycorrhizal fungi.</title>
        <authorList>
            <person name="Kobayashi Y."/>
        </authorList>
    </citation>
    <scope>NUCLEOTIDE SEQUENCE [LARGE SCALE GENOMIC DNA]</scope>
    <source>
        <strain evidence="3 4">HR1</strain>
    </source>
</reference>
<proteinExistence type="predicted"/>
<dbReference type="AlphaFoldDB" id="A0A2Z6SH18"/>
<sequence length="989" mass="115661">MIVQPKRKHTGYDNNENISKNKKTKKIKSSSSVTQNNNNNTLNNYYDNKNTNINFQIRTINNNDDLDILNAINDLPPGSYPTYNPNSQNNNYDKDYIKIGTLNIQSGFNNKKSDILEYFITNNYDILAIQEMHITNPHLFTNMEKISVSNNEENTNLYIYKDTNGNAITDSHSGVCIIMKEELQKRVSIVKTHKGRVLTIELHFKKIHLLIINTYIPANNQKKEQIETCYKQIETLINSHSSKPNAHIILLGDFNVQPCKQDRENNAWKTRIYNILKMASIVNAIKQHHNRYLPTHVPAATKEFTSAIDHIYTTQNLIDHSYYASTATIDPHLHFKTDHKCVFLIIHHDYIFKNPNYHKQNRYKNRNTTRRNTYNYHKMNDDLWLQYTEGTKNYLAFHRLEYADAVLNPLHTSTTQTIETKWTILKKSILAAKDQYIPKYNIKATNRNNTPLPIRQKENMILQIHHALLNFSIKKIIHRMAIENEQSQSITIDNIPREKWLAYWNIWPSIRKTLYKANSLFDKIIFNYLPLSITQSNYNQMKRSIKQGLLMAKEIKQAAIAKYDITNINFHILNRNNNLENNQRKMINSLLDQKPRYIRLDRLLVPASDDLNEITLTRDPKIIEQHSIQHFQLLGSPSKEDLIQSIKPYSILEDIPEEFRPFYAPIQTIDQTQYDCVLEEITNDEILSTIKSLLNHKAPGISGITYDDLKHVHPNVIQYTTDLFNLCLRTSSIPRDWKKALLFPIPKPKEWGSDINNTRPIILLETLRKWESTYQPLQHLHHVIEMAKKYKKEIWIGVQDLSKAYDRINISLLHLAMARLCIPQPIIELILQLFTDRTNRIILHNDNISDPYQVMQGIDQGEVVSPLLWIIYYDPLFARINSLRELAFTVELQQIKNIWNPMADQKVSYSTTVQSYLDDTTWVAPSLTHMKTLLEISNEFYELANIQINKDKYRLLTNNKLYVGKEIELTLGSEPTKVKINKKKKESVS</sequence>
<dbReference type="InterPro" id="IPR036691">
    <property type="entry name" value="Endo/exonu/phosph_ase_sf"/>
</dbReference>
<evidence type="ECO:0000313" key="4">
    <source>
        <dbReference type="Proteomes" id="UP000247702"/>
    </source>
</evidence>
<dbReference type="PANTHER" id="PTHR19446">
    <property type="entry name" value="REVERSE TRANSCRIPTASES"/>
    <property type="match status" value="1"/>
</dbReference>
<dbReference type="EMBL" id="BEXD01003980">
    <property type="protein sequence ID" value="GBC04977.1"/>
    <property type="molecule type" value="Genomic_DNA"/>
</dbReference>